<feature type="region of interest" description="Disordered" evidence="1">
    <location>
        <begin position="1"/>
        <end position="44"/>
    </location>
</feature>
<feature type="compositionally biased region" description="Basic and acidic residues" evidence="1">
    <location>
        <begin position="33"/>
        <end position="44"/>
    </location>
</feature>
<reference evidence="3" key="2">
    <citation type="journal article" date="2011" name="J. Biotechnol.">
        <title>The complete genome sequence of the dominant Sinorhizobium meliloti field isolate SM11 extends the S. meliloti pan-genome.</title>
        <authorList>
            <person name="Schneiker-Bekel S."/>
            <person name="Wibberg D."/>
            <person name="Bekel T."/>
            <person name="Blom J."/>
            <person name="Linke B."/>
            <person name="Neuweger H."/>
            <person name="Stiens M."/>
            <person name="Vorholter F.J."/>
            <person name="Weidner S."/>
            <person name="Goesmann A."/>
            <person name="Puhler A."/>
            <person name="Schluter A."/>
        </authorList>
    </citation>
    <scope>NUCLEOTIDE SEQUENCE [LARGE SCALE GENOMIC DNA]</scope>
    <source>
        <strain evidence="3">SM11</strain>
        <plasmid evidence="3">pSmeSM11a</plasmid>
    </source>
</reference>
<dbReference type="AlphaFoldDB" id="Q1WLE2"/>
<organism evidence="2 3">
    <name type="scientific">Sinorhizobium meliloti (strain SM11)</name>
    <dbReference type="NCBI Taxonomy" id="707241"/>
    <lineage>
        <taxon>Bacteria</taxon>
        <taxon>Pseudomonadati</taxon>
        <taxon>Pseudomonadota</taxon>
        <taxon>Alphaproteobacteria</taxon>
        <taxon>Hyphomicrobiales</taxon>
        <taxon>Rhizobiaceae</taxon>
        <taxon>Sinorhizobium/Ensifer group</taxon>
        <taxon>Sinorhizobium</taxon>
    </lineage>
</organism>
<geneLocation type="plasmid" evidence="2 3">
    <name>pSmeSM11a</name>
</geneLocation>
<dbReference type="Proteomes" id="UP000009045">
    <property type="component" value="Plasmid pSmeSM11a"/>
</dbReference>
<reference evidence="2 3" key="1">
    <citation type="journal article" date="2006" name="Appl. Environ. Microbiol.">
        <title>Sequence analysis of the 144-kilobase accessory plasmid pSmeSM11a, isolated from a dominant Sinorhizobium meliloti strain identified during a long-term field release experiment.</title>
        <authorList>
            <person name="Stiens M."/>
            <person name="Schneiker S."/>
            <person name="Keller M."/>
            <person name="Kuhn S."/>
            <person name="Puhler A."/>
            <person name="Schluter A."/>
        </authorList>
    </citation>
    <scope>NUCLEOTIDE SEQUENCE [LARGE SCALE GENOMIC DNA]</scope>
    <source>
        <strain evidence="3">SM11</strain>
        <plasmid evidence="2 3">pSmeSM11a</plasmid>
    </source>
</reference>
<evidence type="ECO:0000313" key="3">
    <source>
        <dbReference type="Proteomes" id="UP000009045"/>
    </source>
</evidence>
<accession>Q1WLE2</accession>
<proteinExistence type="predicted"/>
<name>Q1WLE2_SINMM</name>
<keyword evidence="2" id="KW-0614">Plasmid</keyword>
<sequence length="44" mass="4675">MFPGHCPGLRDAPEIVPLVPSDPIVEGPASADSGEKREPVRTHL</sequence>
<evidence type="ECO:0000313" key="2">
    <source>
        <dbReference type="EMBL" id="ABA56058.1"/>
    </source>
</evidence>
<protein>
    <submittedName>
        <fullName evidence="2">Uncharacterized protein</fullName>
    </submittedName>
</protein>
<evidence type="ECO:0000256" key="1">
    <source>
        <dbReference type="SAM" id="MobiDB-lite"/>
    </source>
</evidence>
<dbReference type="EMBL" id="DQ145546">
    <property type="protein sequence ID" value="ABA56058.1"/>
    <property type="molecule type" value="Genomic_DNA"/>
</dbReference>